<dbReference type="STRING" id="728005.SAMN04488059_1334"/>
<dbReference type="InterPro" id="IPR029062">
    <property type="entry name" value="Class_I_gatase-like"/>
</dbReference>
<accession>A0A0F5Q0Z1</accession>
<proteinExistence type="predicted"/>
<dbReference type="SUPFAM" id="SSF52317">
    <property type="entry name" value="Class I glutamine amidotransferase-like"/>
    <property type="match status" value="1"/>
</dbReference>
<keyword evidence="4" id="KW-1185">Reference proteome</keyword>
<feature type="domain" description="DJ-1/PfpI" evidence="1">
    <location>
        <begin position="5"/>
        <end position="165"/>
    </location>
</feature>
<dbReference type="PATRIC" id="fig|728005.3.peg.3134"/>
<dbReference type="OrthoDB" id="8030967at2"/>
<reference evidence="2 4" key="1">
    <citation type="submission" date="2015-03" db="EMBL/GenBank/DDBJ databases">
        <authorList>
            <person name="Lepp D."/>
            <person name="Hassan Y.I."/>
            <person name="Li X.-Z."/>
            <person name="Zhou T."/>
        </authorList>
    </citation>
    <scope>NUCLEOTIDE SEQUENCE [LARGE SCALE GENOMIC DNA]</scope>
    <source>
        <strain evidence="2 4">Cr7-05</strain>
    </source>
</reference>
<dbReference type="EMBL" id="FOMB01000033">
    <property type="protein sequence ID" value="SFD25218.1"/>
    <property type="molecule type" value="Genomic_DNA"/>
</dbReference>
<dbReference type="PANTHER" id="PTHR48094">
    <property type="entry name" value="PROTEIN/NUCLEIC ACID DEGLYCASE DJ-1-RELATED"/>
    <property type="match status" value="1"/>
</dbReference>
<dbReference type="Gene3D" id="3.40.50.880">
    <property type="match status" value="1"/>
</dbReference>
<gene>
    <name evidence="3" type="ORF">SAMN04488059_1334</name>
    <name evidence="2" type="ORF">WH91_03730</name>
</gene>
<dbReference type="InterPro" id="IPR002818">
    <property type="entry name" value="DJ-1/PfpI"/>
</dbReference>
<dbReference type="AlphaFoldDB" id="A0A0F5Q0Z1"/>
<evidence type="ECO:0000313" key="4">
    <source>
        <dbReference type="Proteomes" id="UP000033519"/>
    </source>
</evidence>
<dbReference type="Proteomes" id="UP000182258">
    <property type="component" value="Unassembled WGS sequence"/>
</dbReference>
<dbReference type="RefSeq" id="WP_046169672.1">
    <property type="nucleotide sequence ID" value="NZ_FOMB01000033.1"/>
</dbReference>
<sequence>MTVIVTVLTEGYADWECALLNAVARSFYGIETRFATPGGKPVTSAGGLKVTPDLAVEDIDVATIDALVVNGGVAWSLPDAPDIGKVLMAARDAGKTVAGICDGTLALAKAGLLDGVSHTSNSAQNLPPTGYRGVSHYQDQPSAVVAGKIVTAPGTAPVSFMAGVMQTLGLRDGNLDYYLGMLAAEHKVAQVR</sequence>
<evidence type="ECO:0000313" key="3">
    <source>
        <dbReference type="EMBL" id="SFD25218.1"/>
    </source>
</evidence>
<dbReference type="Proteomes" id="UP000033519">
    <property type="component" value="Unassembled WGS sequence"/>
</dbReference>
<protein>
    <submittedName>
        <fullName evidence="3">DJ-1/PfpI family protein</fullName>
    </submittedName>
    <submittedName>
        <fullName evidence="2">Glutamine amidotransferase</fullName>
    </submittedName>
</protein>
<dbReference type="Pfam" id="PF01965">
    <property type="entry name" value="DJ-1_PfpI"/>
    <property type="match status" value="1"/>
</dbReference>
<dbReference type="GO" id="GO:0005737">
    <property type="term" value="C:cytoplasm"/>
    <property type="evidence" value="ECO:0007669"/>
    <property type="project" value="TreeGrafter"/>
</dbReference>
<dbReference type="PANTHER" id="PTHR48094:SF19">
    <property type="entry name" value="DJ-1_PFPI DOMAIN-CONTAINING PROTEIN"/>
    <property type="match status" value="1"/>
</dbReference>
<organism evidence="3 5">
    <name type="scientific">Devosia psychrophila</name>
    <dbReference type="NCBI Taxonomy" id="728005"/>
    <lineage>
        <taxon>Bacteria</taxon>
        <taxon>Pseudomonadati</taxon>
        <taxon>Pseudomonadota</taxon>
        <taxon>Alphaproteobacteria</taxon>
        <taxon>Hyphomicrobiales</taxon>
        <taxon>Devosiaceae</taxon>
        <taxon>Devosia</taxon>
    </lineage>
</organism>
<dbReference type="InterPro" id="IPR050325">
    <property type="entry name" value="Prot/Nucl_acid_deglycase"/>
</dbReference>
<reference evidence="3 5" key="2">
    <citation type="submission" date="2016-10" db="EMBL/GenBank/DDBJ databases">
        <authorList>
            <person name="de Groot N.N."/>
        </authorList>
    </citation>
    <scope>NUCLEOTIDE SEQUENCE [LARGE SCALE GENOMIC DNA]</scope>
    <source>
        <strain evidence="3 5">CGMCC 1.10210</strain>
    </source>
</reference>
<keyword evidence="2" id="KW-0315">Glutamine amidotransferase</keyword>
<evidence type="ECO:0000313" key="5">
    <source>
        <dbReference type="Proteomes" id="UP000182258"/>
    </source>
</evidence>
<name>A0A0F5Q0Z1_9HYPH</name>
<dbReference type="EMBL" id="LAPV01000040">
    <property type="protein sequence ID" value="KKC34316.1"/>
    <property type="molecule type" value="Genomic_DNA"/>
</dbReference>
<evidence type="ECO:0000313" key="2">
    <source>
        <dbReference type="EMBL" id="KKC34316.1"/>
    </source>
</evidence>
<evidence type="ECO:0000259" key="1">
    <source>
        <dbReference type="Pfam" id="PF01965"/>
    </source>
</evidence>